<evidence type="ECO:0000313" key="2">
    <source>
        <dbReference type="Proteomes" id="UP000593560"/>
    </source>
</evidence>
<dbReference type="Proteomes" id="UP000593560">
    <property type="component" value="Unassembled WGS sequence"/>
</dbReference>
<sequence length="29" mass="3080">MLRHLSCLAPLGSTRKPIGLNSVPPPLNP</sequence>
<dbReference type="EMBL" id="JABFAD010000004">
    <property type="protein sequence ID" value="MBA0795232.1"/>
    <property type="molecule type" value="Genomic_DNA"/>
</dbReference>
<keyword evidence="2" id="KW-1185">Reference proteome</keyword>
<protein>
    <submittedName>
        <fullName evidence="1">Uncharacterized protein</fullName>
    </submittedName>
</protein>
<feature type="non-terminal residue" evidence="1">
    <location>
        <position position="29"/>
    </location>
</feature>
<proteinExistence type="predicted"/>
<reference evidence="1 2" key="1">
    <citation type="journal article" date="2019" name="Genome Biol. Evol.">
        <title>Insights into the evolution of the New World diploid cottons (Gossypium, subgenus Houzingenia) based on genome sequencing.</title>
        <authorList>
            <person name="Grover C.E."/>
            <person name="Arick M.A. 2nd"/>
            <person name="Thrash A."/>
            <person name="Conover J.L."/>
            <person name="Sanders W.S."/>
            <person name="Peterson D.G."/>
            <person name="Frelichowski J.E."/>
            <person name="Scheffler J.A."/>
            <person name="Scheffler B.E."/>
            <person name="Wendel J.F."/>
        </authorList>
    </citation>
    <scope>NUCLEOTIDE SEQUENCE [LARGE SCALE GENOMIC DNA]</scope>
    <source>
        <strain evidence="1">0</strain>
        <tissue evidence="1">Leaf</tissue>
    </source>
</reference>
<name>A0A7J9GCD6_9ROSI</name>
<organism evidence="1 2">
    <name type="scientific">Gossypium harknessii</name>
    <dbReference type="NCBI Taxonomy" id="34285"/>
    <lineage>
        <taxon>Eukaryota</taxon>
        <taxon>Viridiplantae</taxon>
        <taxon>Streptophyta</taxon>
        <taxon>Embryophyta</taxon>
        <taxon>Tracheophyta</taxon>
        <taxon>Spermatophyta</taxon>
        <taxon>Magnoliopsida</taxon>
        <taxon>eudicotyledons</taxon>
        <taxon>Gunneridae</taxon>
        <taxon>Pentapetalae</taxon>
        <taxon>rosids</taxon>
        <taxon>malvids</taxon>
        <taxon>Malvales</taxon>
        <taxon>Malvaceae</taxon>
        <taxon>Malvoideae</taxon>
        <taxon>Gossypium</taxon>
    </lineage>
</organism>
<gene>
    <name evidence="1" type="ORF">Gohar_006124</name>
</gene>
<comment type="caution">
    <text evidence="1">The sequence shown here is derived from an EMBL/GenBank/DDBJ whole genome shotgun (WGS) entry which is preliminary data.</text>
</comment>
<accession>A0A7J9GCD6</accession>
<dbReference type="AlphaFoldDB" id="A0A7J9GCD6"/>
<evidence type="ECO:0000313" key="1">
    <source>
        <dbReference type="EMBL" id="MBA0795232.1"/>
    </source>
</evidence>